<dbReference type="OrthoDB" id="538223at2759"/>
<keyword evidence="3" id="KW-0689">Ribosomal protein</keyword>
<keyword evidence="5" id="KW-0175">Coiled coil</keyword>
<evidence type="ECO:0000313" key="9">
    <source>
        <dbReference type="Proteomes" id="UP000038009"/>
    </source>
</evidence>
<dbReference type="InterPro" id="IPR015943">
    <property type="entry name" value="WD40/YVTN_repeat-like_dom_sf"/>
</dbReference>
<keyword evidence="1 4" id="KW-0853">WD repeat</keyword>
<comment type="caution">
    <text evidence="8">The sequence shown here is derived from an EMBL/GenBank/DDBJ whole genome shotgun (WGS) entry which is preliminary data.</text>
</comment>
<dbReference type="PROSITE" id="PS50294">
    <property type="entry name" value="WD_REPEATS_REGION"/>
    <property type="match status" value="2"/>
</dbReference>
<dbReference type="VEuPathDB" id="TriTrypDB:Lsey_0319_0090"/>
<feature type="coiled-coil region" evidence="5">
    <location>
        <begin position="474"/>
        <end position="533"/>
    </location>
</feature>
<dbReference type="InterPro" id="IPR056614">
    <property type="entry name" value="FAZ1_cons"/>
</dbReference>
<dbReference type="SUPFAM" id="SSF50978">
    <property type="entry name" value="WD40 repeat-like"/>
    <property type="match status" value="1"/>
</dbReference>
<accession>A0A0N1IHJ2</accession>
<evidence type="ECO:0000256" key="6">
    <source>
        <dbReference type="SAM" id="MobiDB-lite"/>
    </source>
</evidence>
<dbReference type="Pfam" id="PF23398">
    <property type="entry name" value="FAZ1_cons"/>
    <property type="match status" value="1"/>
</dbReference>
<name>A0A0N1IHJ2_LEPSE</name>
<dbReference type="OMA" id="HEQLKPM"/>
<evidence type="ECO:0000256" key="3">
    <source>
        <dbReference type="ARBA" id="ARBA00022980"/>
    </source>
</evidence>
<organism evidence="8 9">
    <name type="scientific">Leptomonas seymouri</name>
    <dbReference type="NCBI Taxonomy" id="5684"/>
    <lineage>
        <taxon>Eukaryota</taxon>
        <taxon>Discoba</taxon>
        <taxon>Euglenozoa</taxon>
        <taxon>Kinetoplastea</taxon>
        <taxon>Metakinetoplastina</taxon>
        <taxon>Trypanosomatida</taxon>
        <taxon>Trypanosomatidae</taxon>
        <taxon>Leishmaniinae</taxon>
        <taxon>Leptomonas</taxon>
    </lineage>
</organism>
<dbReference type="PROSITE" id="PS50082">
    <property type="entry name" value="WD_REPEATS_2"/>
    <property type="match status" value="2"/>
</dbReference>
<feature type="region of interest" description="Disordered" evidence="6">
    <location>
        <begin position="804"/>
        <end position="836"/>
    </location>
</feature>
<dbReference type="PANTHER" id="PTHR19848">
    <property type="entry name" value="WD40 REPEAT PROTEIN"/>
    <property type="match status" value="1"/>
</dbReference>
<feature type="domain" description="Flagellar attachment zone protein 1 conserved" evidence="7">
    <location>
        <begin position="685"/>
        <end position="772"/>
    </location>
</feature>
<feature type="region of interest" description="Disordered" evidence="6">
    <location>
        <begin position="450"/>
        <end position="469"/>
    </location>
</feature>
<evidence type="ECO:0000256" key="2">
    <source>
        <dbReference type="ARBA" id="ARBA00022737"/>
    </source>
</evidence>
<keyword evidence="2" id="KW-0677">Repeat</keyword>
<dbReference type="Proteomes" id="UP000038009">
    <property type="component" value="Unassembled WGS sequence"/>
</dbReference>
<feature type="compositionally biased region" description="Low complexity" evidence="6">
    <location>
        <begin position="542"/>
        <end position="554"/>
    </location>
</feature>
<feature type="coiled-coil region" evidence="5">
    <location>
        <begin position="567"/>
        <end position="594"/>
    </location>
</feature>
<feature type="region of interest" description="Disordered" evidence="6">
    <location>
        <begin position="19"/>
        <end position="39"/>
    </location>
</feature>
<proteinExistence type="predicted"/>
<dbReference type="PANTHER" id="PTHR19848:SF8">
    <property type="entry name" value="F-BOX AND WD REPEAT DOMAIN CONTAINING 7"/>
    <property type="match status" value="1"/>
</dbReference>
<keyword evidence="3" id="KW-0687">Ribonucleoprotein</keyword>
<feature type="region of interest" description="Disordered" evidence="6">
    <location>
        <begin position="918"/>
        <end position="960"/>
    </location>
</feature>
<feature type="compositionally biased region" description="Low complexity" evidence="6">
    <location>
        <begin position="1324"/>
        <end position="1340"/>
    </location>
</feature>
<feature type="compositionally biased region" description="Low complexity" evidence="6">
    <location>
        <begin position="450"/>
        <end position="466"/>
    </location>
</feature>
<protein>
    <recommendedName>
        <fullName evidence="7">Flagellar attachment zone protein 1 conserved domain-containing protein</fullName>
    </recommendedName>
</protein>
<dbReference type="Gene3D" id="2.130.10.10">
    <property type="entry name" value="YVTN repeat-like/Quinoprotein amine dehydrogenase"/>
    <property type="match status" value="1"/>
</dbReference>
<gene>
    <name evidence="8" type="ORF">ABL78_7125</name>
</gene>
<feature type="repeat" description="WD" evidence="4">
    <location>
        <begin position="257"/>
        <end position="298"/>
    </location>
</feature>
<evidence type="ECO:0000256" key="5">
    <source>
        <dbReference type="SAM" id="Coils"/>
    </source>
</evidence>
<feature type="repeat" description="WD" evidence="4">
    <location>
        <begin position="205"/>
        <end position="239"/>
    </location>
</feature>
<dbReference type="InterPro" id="IPR019775">
    <property type="entry name" value="WD40_repeat_CS"/>
</dbReference>
<evidence type="ECO:0000259" key="7">
    <source>
        <dbReference type="Pfam" id="PF23398"/>
    </source>
</evidence>
<feature type="compositionally biased region" description="Basic and acidic residues" evidence="6">
    <location>
        <begin position="1219"/>
        <end position="1236"/>
    </location>
</feature>
<feature type="region of interest" description="Disordered" evidence="6">
    <location>
        <begin position="1103"/>
        <end position="1128"/>
    </location>
</feature>
<reference evidence="8 9" key="1">
    <citation type="journal article" date="2015" name="PLoS Pathog.">
        <title>Leptomonas seymouri: Adaptations to the Dixenous Life Cycle Analyzed by Genome Sequencing, Transcriptome Profiling and Co-infection with Leishmania donovani.</title>
        <authorList>
            <person name="Kraeva N."/>
            <person name="Butenko A."/>
            <person name="Hlavacova J."/>
            <person name="Kostygov A."/>
            <person name="Myskova J."/>
            <person name="Grybchuk D."/>
            <person name="Lestinova T."/>
            <person name="Votypka J."/>
            <person name="Volf P."/>
            <person name="Opperdoes F."/>
            <person name="Flegontov P."/>
            <person name="Lukes J."/>
            <person name="Yurchenko V."/>
        </authorList>
    </citation>
    <scope>NUCLEOTIDE SEQUENCE [LARGE SCALE GENOMIC DNA]</scope>
    <source>
        <strain evidence="8 9">ATCC 30220</strain>
    </source>
</reference>
<feature type="compositionally biased region" description="Polar residues" evidence="6">
    <location>
        <begin position="1385"/>
        <end position="1394"/>
    </location>
</feature>
<evidence type="ECO:0000256" key="1">
    <source>
        <dbReference type="ARBA" id="ARBA00022574"/>
    </source>
</evidence>
<sequence>MQFRSNSWLESPSHQLLYKRDPSNSITRRRNSITPSRGTVNNNGLALAVIPPGSSAGRGSVAGAASGGDSVYVADINPVYSVTATVRCFVPVNDRVMWSAEYNGSLCVRALPKGTSLRTLPGREGTYCISLLYVREADLVWAGFQDGYLHLYEARTMDLVKEVMAHSGGLNCITQIDDSVFTGGADWKVCQWSFDDGTAQLQRTLHNHRGGVRSLSVYDGPTGAVLFTGSDDGTIRAWDPYMSAAGVGSESPNIHTFLGHERAVLSLVVVPHVNQLWSGGEDMTLRVWNMQTLECLNVLRGGHTAPIANLMVVESRVWSADKHGHILVWDITTHSLLQDLADRVPYWGIGQGMILAMGKVQPTTAYKIWTASSNGVMQCWNAETIPIVFDELPIAAGVLRPTVAQAINTAGAAGTVDGSCRRSGGSAVSTPCRRGAGGVDASALTVSTSSAHNNGLSNGSNSRGESAPAQAAAMSRLQAYVQRLEHDLQCVQRDAKSNYEKYRLEVQLEIETQQLLAQENVRLRDRVRELEDMAGVPHEESGAVAASSVRSARGNGVPQKSTSVADTDAWTAEIEDLRKQLAAAHKQLGEAFRRQQEHRQQPMSAVLHGLHSLEKSPEITTDNFTADPARQFVRQDDFAKLPSMTGAALSDSAALGHHTAAHTASRQSSILSASHDEQWDEKATTRTCLSRHFNGEHWEYLMNEKPYELHSTLTADLCAGLGVAPTQLKSVDLHGDGLTFDVDVVHPATVPSAELERRMREYRFPGITTMHAQAFTTAKTTPDTAEATIVDLQEQLANLERALAEAQEEQREQARVVEPSPEPQQPYSHLRPYNNYAEDGHANAAKVAAAEEEQKRLRTANVKLQKELQDQLRDMERLKSAMENREYQLATLKEDLKRRDDELRLALKQQVQLTPNAYRLRDSYGSPDLHRHRLDDSAAPAPPEVDGTARKKAGSEPTRPTELVAVPLAGEMSAAAAGTGAPHDQAQRTVGVATQDDPNTQRFIAQLQQSLKEARETIAALEAEKKQPAPSESRGSDARLSPQTESLRELAPKLAQAEKQNDELQRANESLKRDIADLKKHMTKLEQELRAEKQKLAVAAAATPSALARSPETIHASTSTENNDTASNNISSKELQQLLDDHEALNHYLHDQLKPLISRLKRAGGESQLDRDRLLERLAAMERAAAAVGANDEVGNGKSHSAAGNRKEPAAPTTAAQEALRKAEPSSESAHDDTANTQQLREDYEALNHYLHDQLKPMISHLKRARGELQLDLSRAQENLQQACDMYEEAAAALEEARVREEKTGETIEALRKALEAEQQRNQASAKPPAAADRATAAEPGQHPADGPLQSEETMGRPTEPVQLDGGTSSGALGGKERAEDVSDSLPSQTQQEESNLHDAIDRLAAQNLDLSVRLADAETVISQLQDSVGLSAEQLEQQRREAQRLLDKIERFQQGGCSRSDNVPTASTSVSFT</sequence>
<evidence type="ECO:0000256" key="4">
    <source>
        <dbReference type="PROSITE-ProRule" id="PRU00221"/>
    </source>
</evidence>
<dbReference type="EMBL" id="LJSK01000319">
    <property type="protein sequence ID" value="KPI83840.1"/>
    <property type="molecule type" value="Genomic_DNA"/>
</dbReference>
<feature type="region of interest" description="Disordered" evidence="6">
    <location>
        <begin position="1022"/>
        <end position="1047"/>
    </location>
</feature>
<dbReference type="InterPro" id="IPR036322">
    <property type="entry name" value="WD40_repeat_dom_sf"/>
</dbReference>
<dbReference type="Pfam" id="PF00400">
    <property type="entry name" value="WD40"/>
    <property type="match status" value="2"/>
</dbReference>
<dbReference type="InterPro" id="IPR001680">
    <property type="entry name" value="WD40_rpt"/>
</dbReference>
<feature type="region of interest" description="Disordered" evidence="6">
    <location>
        <begin position="1316"/>
        <end position="1395"/>
    </location>
</feature>
<keyword evidence="9" id="KW-1185">Reference proteome</keyword>
<feature type="coiled-coil region" evidence="5">
    <location>
        <begin position="847"/>
        <end position="909"/>
    </location>
</feature>
<dbReference type="FunFam" id="2.130.10.10:FF:001232">
    <property type="entry name" value="WD domain, G-beta repeat, putative"/>
    <property type="match status" value="1"/>
</dbReference>
<feature type="region of interest" description="Disordered" evidence="6">
    <location>
        <begin position="1190"/>
        <end position="1236"/>
    </location>
</feature>
<dbReference type="GO" id="GO:0005840">
    <property type="term" value="C:ribosome"/>
    <property type="evidence" value="ECO:0007669"/>
    <property type="project" value="UniProtKB-KW"/>
</dbReference>
<evidence type="ECO:0000313" key="8">
    <source>
        <dbReference type="EMBL" id="KPI83840.1"/>
    </source>
</evidence>
<dbReference type="PROSITE" id="PS00678">
    <property type="entry name" value="WD_REPEATS_1"/>
    <property type="match status" value="1"/>
</dbReference>
<dbReference type="SMART" id="SM00320">
    <property type="entry name" value="WD40"/>
    <property type="match status" value="5"/>
</dbReference>
<feature type="compositionally biased region" description="Polar residues" evidence="6">
    <location>
        <begin position="1115"/>
        <end position="1128"/>
    </location>
</feature>
<feature type="region of interest" description="Disordered" evidence="6">
    <location>
        <begin position="538"/>
        <end position="564"/>
    </location>
</feature>